<organism evidence="1 2">
    <name type="scientific">Hymenolepis diminuta</name>
    <name type="common">Rat tapeworm</name>
    <dbReference type="NCBI Taxonomy" id="6216"/>
    <lineage>
        <taxon>Eukaryota</taxon>
        <taxon>Metazoa</taxon>
        <taxon>Spiralia</taxon>
        <taxon>Lophotrochozoa</taxon>
        <taxon>Platyhelminthes</taxon>
        <taxon>Cestoda</taxon>
        <taxon>Eucestoda</taxon>
        <taxon>Cyclophyllidea</taxon>
        <taxon>Hymenolepididae</taxon>
        <taxon>Hymenolepis</taxon>
    </lineage>
</organism>
<dbReference type="AlphaFoldDB" id="A0A564YVS0"/>
<gene>
    <name evidence="1" type="ORF">WMSIL1_LOCUS9934</name>
</gene>
<keyword evidence="2" id="KW-1185">Reference proteome</keyword>
<sequence length="115" mass="12986">MLGIGPAKVADNCVAGQSLRVRPWVQVSPARLTASSQDDRYDLDDADIGPHQTHPRKHRRFNQSACPIDYLLVYLLPFFTPHSKRLDLNSITSNSDLCFLLDLLLILLVRLFLIS</sequence>
<name>A0A564YVS0_HYMDI</name>
<dbReference type="EMBL" id="CABIJS010000432">
    <property type="protein sequence ID" value="VUZ51260.1"/>
    <property type="molecule type" value="Genomic_DNA"/>
</dbReference>
<proteinExistence type="predicted"/>
<accession>A0A564YVS0</accession>
<evidence type="ECO:0000313" key="2">
    <source>
        <dbReference type="Proteomes" id="UP000321570"/>
    </source>
</evidence>
<reference evidence="1 2" key="1">
    <citation type="submission" date="2019-07" db="EMBL/GenBank/DDBJ databases">
        <authorList>
            <person name="Jastrzebski P J."/>
            <person name="Paukszto L."/>
            <person name="Jastrzebski P J."/>
        </authorList>
    </citation>
    <scope>NUCLEOTIDE SEQUENCE [LARGE SCALE GENOMIC DNA]</scope>
    <source>
        <strain evidence="1 2">WMS-il1</strain>
    </source>
</reference>
<dbReference type="Proteomes" id="UP000321570">
    <property type="component" value="Unassembled WGS sequence"/>
</dbReference>
<protein>
    <submittedName>
        <fullName evidence="1">Uncharacterized protein</fullName>
    </submittedName>
</protein>
<evidence type="ECO:0000313" key="1">
    <source>
        <dbReference type="EMBL" id="VUZ51260.1"/>
    </source>
</evidence>